<dbReference type="EMBL" id="JAUFRC010000001">
    <property type="protein sequence ID" value="MDN3712123.1"/>
    <property type="molecule type" value="Genomic_DNA"/>
</dbReference>
<keyword evidence="2" id="KW-1185">Reference proteome</keyword>
<accession>A0ABT8D5R4</accession>
<comment type="caution">
    <text evidence="1">The sequence shown here is derived from an EMBL/GenBank/DDBJ whole genome shotgun (WGS) entry which is preliminary data.</text>
</comment>
<name>A0ABT8D5R4_9RHOB</name>
<gene>
    <name evidence="1" type="ORF">QWZ10_10530</name>
</gene>
<proteinExistence type="predicted"/>
<sequence>MQATFPHLALWQEVQFSLTGQSLEGRQSISGAETVIPTLRGRWSASASFVLKGEGGIAMAGLSCADGRAHRHHAGSGALALAAKGS</sequence>
<evidence type="ECO:0000313" key="2">
    <source>
        <dbReference type="Proteomes" id="UP001243846"/>
    </source>
</evidence>
<protein>
    <submittedName>
        <fullName evidence="1">Uncharacterized protein</fullName>
    </submittedName>
</protein>
<organism evidence="1 2">
    <name type="scientific">Paracoccus cavernae</name>
    <dbReference type="NCBI Taxonomy" id="1571207"/>
    <lineage>
        <taxon>Bacteria</taxon>
        <taxon>Pseudomonadati</taxon>
        <taxon>Pseudomonadota</taxon>
        <taxon>Alphaproteobacteria</taxon>
        <taxon>Rhodobacterales</taxon>
        <taxon>Paracoccaceae</taxon>
        <taxon>Paracoccus</taxon>
    </lineage>
</organism>
<dbReference type="Proteomes" id="UP001243846">
    <property type="component" value="Unassembled WGS sequence"/>
</dbReference>
<reference evidence="2" key="1">
    <citation type="journal article" date="2019" name="Int. J. Syst. Evol. Microbiol.">
        <title>The Global Catalogue of Microorganisms (GCM) 10K type strain sequencing project: providing services to taxonomists for standard genome sequencing and annotation.</title>
        <authorList>
            <consortium name="The Broad Institute Genomics Platform"/>
            <consortium name="The Broad Institute Genome Sequencing Center for Infectious Disease"/>
            <person name="Wu L."/>
            <person name="Ma J."/>
        </authorList>
    </citation>
    <scope>NUCLEOTIDE SEQUENCE [LARGE SCALE GENOMIC DNA]</scope>
    <source>
        <strain evidence="2">CECT 8482</strain>
    </source>
</reference>
<evidence type="ECO:0000313" key="1">
    <source>
        <dbReference type="EMBL" id="MDN3712123.1"/>
    </source>
</evidence>